<dbReference type="EMBL" id="JACIIV010000001">
    <property type="protein sequence ID" value="MBB6225896.1"/>
    <property type="molecule type" value="Genomic_DNA"/>
</dbReference>
<keyword evidence="6 11" id="KW-0378">Hydrolase</keyword>
<feature type="domain" description="PDZ" evidence="12">
    <location>
        <begin position="133"/>
        <end position="201"/>
    </location>
</feature>
<dbReference type="GO" id="GO:0046872">
    <property type="term" value="F:metal ion binding"/>
    <property type="evidence" value="ECO:0007669"/>
    <property type="project" value="UniProtKB-KW"/>
</dbReference>
<dbReference type="GO" id="GO:0016020">
    <property type="term" value="C:membrane"/>
    <property type="evidence" value="ECO:0007669"/>
    <property type="project" value="UniProtKB-SubCell"/>
</dbReference>
<protein>
    <recommendedName>
        <fullName evidence="11">Zinc metalloprotease</fullName>
        <ecNumber evidence="11">3.4.24.-</ecNumber>
    </recommendedName>
</protein>
<dbReference type="InterPro" id="IPR036034">
    <property type="entry name" value="PDZ_sf"/>
</dbReference>
<keyword evidence="11" id="KW-0479">Metal-binding</keyword>
<proteinExistence type="inferred from homology"/>
<dbReference type="Proteomes" id="UP000538147">
    <property type="component" value="Unassembled WGS sequence"/>
</dbReference>
<dbReference type="EC" id="3.4.24.-" evidence="11"/>
<dbReference type="GO" id="GO:0006508">
    <property type="term" value="P:proteolysis"/>
    <property type="evidence" value="ECO:0007669"/>
    <property type="project" value="UniProtKB-KW"/>
</dbReference>
<dbReference type="InterPro" id="IPR008915">
    <property type="entry name" value="Peptidase_M50"/>
</dbReference>
<dbReference type="PANTHER" id="PTHR42837">
    <property type="entry name" value="REGULATOR OF SIGMA-E PROTEASE RSEP"/>
    <property type="match status" value="1"/>
</dbReference>
<accession>A0A841L0N1</accession>
<evidence type="ECO:0000256" key="4">
    <source>
        <dbReference type="ARBA" id="ARBA00022670"/>
    </source>
</evidence>
<evidence type="ECO:0000256" key="6">
    <source>
        <dbReference type="ARBA" id="ARBA00022801"/>
    </source>
</evidence>
<dbReference type="SMART" id="SM00228">
    <property type="entry name" value="PDZ"/>
    <property type="match status" value="1"/>
</dbReference>
<dbReference type="PANTHER" id="PTHR42837:SF2">
    <property type="entry name" value="MEMBRANE METALLOPROTEASE ARASP2, CHLOROPLASTIC-RELATED"/>
    <property type="match status" value="1"/>
</dbReference>
<keyword evidence="14" id="KW-1185">Reference proteome</keyword>
<dbReference type="Gene3D" id="2.30.42.10">
    <property type="match status" value="1"/>
</dbReference>
<comment type="caution">
    <text evidence="13">The sequence shown here is derived from an EMBL/GenBank/DDBJ whole genome shotgun (WGS) entry which is preliminary data.</text>
</comment>
<evidence type="ECO:0000256" key="3">
    <source>
        <dbReference type="ARBA" id="ARBA00007931"/>
    </source>
</evidence>
<comment type="similarity">
    <text evidence="3 11">Belongs to the peptidase M50B family.</text>
</comment>
<dbReference type="InterPro" id="IPR001478">
    <property type="entry name" value="PDZ"/>
</dbReference>
<evidence type="ECO:0000256" key="2">
    <source>
        <dbReference type="ARBA" id="ARBA00004141"/>
    </source>
</evidence>
<evidence type="ECO:0000256" key="1">
    <source>
        <dbReference type="ARBA" id="ARBA00001947"/>
    </source>
</evidence>
<name>A0A841L0N1_9SPHN</name>
<dbReference type="GO" id="GO:0004222">
    <property type="term" value="F:metalloendopeptidase activity"/>
    <property type="evidence" value="ECO:0007669"/>
    <property type="project" value="InterPro"/>
</dbReference>
<evidence type="ECO:0000259" key="12">
    <source>
        <dbReference type="PROSITE" id="PS50106"/>
    </source>
</evidence>
<keyword evidence="10 11" id="KW-0472">Membrane</keyword>
<evidence type="ECO:0000313" key="14">
    <source>
        <dbReference type="Proteomes" id="UP000538147"/>
    </source>
</evidence>
<gene>
    <name evidence="13" type="ORF">FHS79_000047</name>
</gene>
<keyword evidence="8 11" id="KW-1133">Transmembrane helix</keyword>
<comment type="subcellular location">
    <subcellularLocation>
        <location evidence="2">Membrane</location>
        <topology evidence="2">Multi-pass membrane protein</topology>
    </subcellularLocation>
</comment>
<dbReference type="InterPro" id="IPR041489">
    <property type="entry name" value="PDZ_6"/>
</dbReference>
<dbReference type="Pfam" id="PF02163">
    <property type="entry name" value="Peptidase_M50"/>
    <property type="match status" value="1"/>
</dbReference>
<comment type="cofactor">
    <cofactor evidence="1 11">
        <name>Zn(2+)</name>
        <dbReference type="ChEBI" id="CHEBI:29105"/>
    </cofactor>
</comment>
<feature type="transmembrane region" description="Helical" evidence="11">
    <location>
        <begin position="346"/>
        <end position="364"/>
    </location>
</feature>
<dbReference type="CDD" id="cd06163">
    <property type="entry name" value="S2P-M50_PDZ_RseP-like"/>
    <property type="match status" value="1"/>
</dbReference>
<dbReference type="AlphaFoldDB" id="A0A841L0N1"/>
<dbReference type="Pfam" id="PF17820">
    <property type="entry name" value="PDZ_6"/>
    <property type="match status" value="1"/>
</dbReference>
<keyword evidence="7 11" id="KW-0862">Zinc</keyword>
<evidence type="ECO:0000256" key="5">
    <source>
        <dbReference type="ARBA" id="ARBA00022692"/>
    </source>
</evidence>
<organism evidence="13 14">
    <name type="scientific">Polymorphobacter multimanifer</name>
    <dbReference type="NCBI Taxonomy" id="1070431"/>
    <lineage>
        <taxon>Bacteria</taxon>
        <taxon>Pseudomonadati</taxon>
        <taxon>Pseudomonadota</taxon>
        <taxon>Alphaproteobacteria</taxon>
        <taxon>Sphingomonadales</taxon>
        <taxon>Sphingosinicellaceae</taxon>
        <taxon>Polymorphobacter</taxon>
    </lineage>
</organism>
<keyword evidence="4 13" id="KW-0645">Protease</keyword>
<feature type="transmembrane region" description="Helical" evidence="11">
    <location>
        <begin position="113"/>
        <end position="136"/>
    </location>
</feature>
<evidence type="ECO:0000256" key="11">
    <source>
        <dbReference type="RuleBase" id="RU362031"/>
    </source>
</evidence>
<dbReference type="CDD" id="cd23081">
    <property type="entry name" value="cpPDZ_EcRseP-like"/>
    <property type="match status" value="1"/>
</dbReference>
<feature type="transmembrane region" description="Helical" evidence="11">
    <location>
        <begin position="6"/>
        <end position="27"/>
    </location>
</feature>
<reference evidence="13 14" key="1">
    <citation type="submission" date="2020-08" db="EMBL/GenBank/DDBJ databases">
        <title>Genomic Encyclopedia of Type Strains, Phase IV (KMG-IV): sequencing the most valuable type-strain genomes for metagenomic binning, comparative biology and taxonomic classification.</title>
        <authorList>
            <person name="Goeker M."/>
        </authorList>
    </citation>
    <scope>NUCLEOTIDE SEQUENCE [LARGE SCALE GENOMIC DNA]</scope>
    <source>
        <strain evidence="13 14">DSM 102189</strain>
    </source>
</reference>
<keyword evidence="9 11" id="KW-0482">Metalloprotease</keyword>
<dbReference type="InterPro" id="IPR004387">
    <property type="entry name" value="Pept_M50_Zn"/>
</dbReference>
<sequence length="381" mass="41141">MTEILPQPSLMFSLGAFILMIAVLVVVHEGGHFLAGRFFNTKIDAFAFGFGRELLGHTDRRGVRWRLNLLPLGGYVKFTGDLNEASQVDPSLLKLPHAERDKLFAFKPLWQRAIIVAAGPAINFAFAILILAGFYVTLGHPTTPPVVSAVMPESAAASAGLQAGDRILSIDGESVSRFEDVINIVMSGTGKPLQLVVSRDAGSERNLVIQPQMVETTDRFGNVIKHPRLGIARGQQIVEQVGPITALGHGVVDTGNIIVTIGRTLRQVVMGERNLDDLGGPIRSGQVTGQQAAMGVTSFIAFMAFFSVNLGFINLLPIPTLDGGHLLLYAVEAVRRRPLGERFQQWAFMSGFAAIMTLMVVLTWNDLSSVGVFKQLSGVLG</sequence>
<keyword evidence="5 11" id="KW-0812">Transmembrane</keyword>
<evidence type="ECO:0000256" key="7">
    <source>
        <dbReference type="ARBA" id="ARBA00022833"/>
    </source>
</evidence>
<evidence type="ECO:0000313" key="13">
    <source>
        <dbReference type="EMBL" id="MBB6225896.1"/>
    </source>
</evidence>
<dbReference type="RefSeq" id="WP_243452536.1">
    <property type="nucleotide sequence ID" value="NZ_BMOX01000018.1"/>
</dbReference>
<dbReference type="SUPFAM" id="SSF50156">
    <property type="entry name" value="PDZ domain-like"/>
    <property type="match status" value="1"/>
</dbReference>
<evidence type="ECO:0000256" key="9">
    <source>
        <dbReference type="ARBA" id="ARBA00023049"/>
    </source>
</evidence>
<dbReference type="PROSITE" id="PS50106">
    <property type="entry name" value="PDZ"/>
    <property type="match status" value="1"/>
</dbReference>
<evidence type="ECO:0000256" key="10">
    <source>
        <dbReference type="ARBA" id="ARBA00023136"/>
    </source>
</evidence>
<feature type="transmembrane region" description="Helical" evidence="11">
    <location>
        <begin position="292"/>
        <end position="316"/>
    </location>
</feature>
<evidence type="ECO:0000256" key="8">
    <source>
        <dbReference type="ARBA" id="ARBA00022989"/>
    </source>
</evidence>
<dbReference type="NCBIfam" id="TIGR00054">
    <property type="entry name" value="RIP metalloprotease RseP"/>
    <property type="match status" value="1"/>
</dbReference>